<dbReference type="EMBL" id="HG680129">
    <property type="protein sequence ID" value="CDJ27734.1"/>
    <property type="molecule type" value="Genomic_DNA"/>
</dbReference>
<name>U6JQK6_9EIME</name>
<proteinExistence type="predicted"/>
<dbReference type="RefSeq" id="XP_013350312.1">
    <property type="nucleotide sequence ID" value="XM_013494858.1"/>
</dbReference>
<dbReference type="Pfam" id="PF11054">
    <property type="entry name" value="Surface_antigen"/>
    <property type="match status" value="1"/>
</dbReference>
<evidence type="ECO:0000313" key="3">
    <source>
        <dbReference type="Proteomes" id="UP000030744"/>
    </source>
</evidence>
<keyword evidence="3" id="KW-1185">Reference proteome</keyword>
<dbReference type="VEuPathDB" id="ToxoDB:EMH_0034320"/>
<accession>U6JQK6</accession>
<dbReference type="AlphaFoldDB" id="U6JQK6"/>
<evidence type="ECO:0000256" key="1">
    <source>
        <dbReference type="SAM" id="SignalP"/>
    </source>
</evidence>
<evidence type="ECO:0000313" key="2">
    <source>
        <dbReference type="EMBL" id="CDJ27734.1"/>
    </source>
</evidence>
<protein>
    <submittedName>
        <fullName evidence="2">SAG family member</fullName>
    </submittedName>
</protein>
<feature type="signal peptide" evidence="1">
    <location>
        <begin position="1"/>
        <end position="20"/>
    </location>
</feature>
<feature type="chain" id="PRO_5004672420" evidence="1">
    <location>
        <begin position="21"/>
        <end position="262"/>
    </location>
</feature>
<gene>
    <name evidence="2" type="ORF">EMH_0034320</name>
</gene>
<sequence>MAPLALLSVVSASILSLVRASEDDVTITYTAKLGEEGACLTDINAARAKVGFSELTKPTTGETDKKLPEGPAAETAATGDWLSLCKALIPEEILEKALGSDVETPKFGSGTYAFKTLTSETPNCADIVDGWNAAYKNFSDLPPPNDNSTTIYDDRDNVSFVAIYNPSPAATADCRVVTCAQKTTTAGGEQRMRSTGDGQSKLGYALVCMTTPDVLTAGENAAPFTEEQWGKIVSAFTGSASTVLPSLFGLTATAVAIGVTLL</sequence>
<keyword evidence="1" id="KW-0732">Signal</keyword>
<dbReference type="OrthoDB" id="347414at2759"/>
<reference evidence="2" key="2">
    <citation type="submission" date="2013-10" db="EMBL/GenBank/DDBJ databases">
        <authorList>
            <person name="Aslett M."/>
        </authorList>
    </citation>
    <scope>NUCLEOTIDE SEQUENCE [LARGE SCALE GENOMIC DNA]</scope>
    <source>
        <strain evidence="2">Houghton</strain>
    </source>
</reference>
<organism evidence="2 3">
    <name type="scientific">Eimeria mitis</name>
    <dbReference type="NCBI Taxonomy" id="44415"/>
    <lineage>
        <taxon>Eukaryota</taxon>
        <taxon>Sar</taxon>
        <taxon>Alveolata</taxon>
        <taxon>Apicomplexa</taxon>
        <taxon>Conoidasida</taxon>
        <taxon>Coccidia</taxon>
        <taxon>Eucoccidiorida</taxon>
        <taxon>Eimeriorina</taxon>
        <taxon>Eimeriidae</taxon>
        <taxon>Eimeria</taxon>
    </lineage>
</organism>
<dbReference type="InterPro" id="IPR021288">
    <property type="entry name" value="Surface_antigen"/>
</dbReference>
<reference evidence="2" key="1">
    <citation type="submission" date="2013-10" db="EMBL/GenBank/DDBJ databases">
        <title>Genomic analysis of the causative agents of coccidiosis in chickens.</title>
        <authorList>
            <person name="Reid A.J."/>
            <person name="Blake D."/>
            <person name="Billington K."/>
            <person name="Browne H."/>
            <person name="Dunn M."/>
            <person name="Hung S."/>
            <person name="Kawahara F."/>
            <person name="Miranda-Saavedra D."/>
            <person name="Mourier T."/>
            <person name="Nagra H."/>
            <person name="Otto T.D."/>
            <person name="Rawlings N."/>
            <person name="Sanchez A."/>
            <person name="Sanders M."/>
            <person name="Subramaniam C."/>
            <person name="Tay Y."/>
            <person name="Dear P."/>
            <person name="Doerig C."/>
            <person name="Gruber A."/>
            <person name="Parkinson J."/>
            <person name="Shirley M."/>
            <person name="Wan K.L."/>
            <person name="Berriman M."/>
            <person name="Tomley F."/>
            <person name="Pain A."/>
        </authorList>
    </citation>
    <scope>NUCLEOTIDE SEQUENCE [LARGE SCALE GENOMIC DNA]</scope>
    <source>
        <strain evidence="2">Houghton</strain>
    </source>
</reference>
<dbReference type="GeneID" id="25378228"/>
<dbReference type="Proteomes" id="UP000030744">
    <property type="component" value="Unassembled WGS sequence"/>
</dbReference>